<keyword evidence="3" id="KW-1185">Reference proteome</keyword>
<organism evidence="2 3">
    <name type="scientific">Mycobacterium phage SirPhilip</name>
    <dbReference type="NCBI Taxonomy" id="2015824"/>
    <lineage>
        <taxon>Viruses</taxon>
        <taxon>Duplodnaviria</taxon>
        <taxon>Heunggongvirae</taxon>
        <taxon>Uroviricota</taxon>
        <taxon>Caudoviricetes</taxon>
        <taxon>Weiservirinae</taxon>
        <taxon>Anayavirus</taxon>
        <taxon>Anayavirus sirphilip</taxon>
    </lineage>
</organism>
<dbReference type="EMBL" id="MF324911">
    <property type="protein sequence ID" value="ASR85221.1"/>
    <property type="molecule type" value="Genomic_DNA"/>
</dbReference>
<dbReference type="RefSeq" id="YP_009953902.1">
    <property type="nucleotide sequence ID" value="NC_051627.1"/>
</dbReference>
<feature type="compositionally biased region" description="Acidic residues" evidence="1">
    <location>
        <begin position="12"/>
        <end position="26"/>
    </location>
</feature>
<name>A0A222ZM25_9CAUD</name>
<feature type="compositionally biased region" description="Basic and acidic residues" evidence="1">
    <location>
        <begin position="235"/>
        <end position="244"/>
    </location>
</feature>
<dbReference type="Pfam" id="PF17318">
    <property type="entry name" value="DUF5361"/>
    <property type="match status" value="1"/>
</dbReference>
<dbReference type="GeneID" id="60325385"/>
<dbReference type="KEGG" id="vg:60325385"/>
<evidence type="ECO:0000313" key="2">
    <source>
        <dbReference type="EMBL" id="ASR85221.1"/>
    </source>
</evidence>
<dbReference type="Proteomes" id="UP000224266">
    <property type="component" value="Segment"/>
</dbReference>
<feature type="region of interest" description="Disordered" evidence="1">
    <location>
        <begin position="220"/>
        <end position="244"/>
    </location>
</feature>
<protein>
    <submittedName>
        <fullName evidence="2">Tail assembly chaperone</fullName>
    </submittedName>
</protein>
<accession>A0A222ZM25</accession>
<evidence type="ECO:0000256" key="1">
    <source>
        <dbReference type="SAM" id="MobiDB-lite"/>
    </source>
</evidence>
<feature type="region of interest" description="Disordered" evidence="1">
    <location>
        <begin position="1"/>
        <end position="30"/>
    </location>
</feature>
<gene>
    <name evidence="2" type="primary">19</name>
    <name evidence="2" type="ORF">SEA_SIRPHILIP_19</name>
</gene>
<evidence type="ECO:0000313" key="3">
    <source>
        <dbReference type="Proteomes" id="UP000224266"/>
    </source>
</evidence>
<sequence length="281" mass="31718">MATKTTKTTDPAVDDDQAVEPVEADADERASIADEWRDEYDEGTELFVGKFDAEDFDPDYGVADFPEGATVAVKRCLRKPPPGWIRQHAHLSDLERTFALIEMHACDRALEVLDSLDEKPWNDFVEAWGKDGGLIEGKISQVLAAARQVEDAIRRDLIVAGREFDDGTLCWEDLYAFIFASPPGSAIFHAFEKGWNTTDYLLAHVIDALRVGLWQKTEDAQKKPARNVPEPFPRPGDDEHKQGDGKYVAVGSTVATKTTVGKFLEMRAERERRWREKHKRE</sequence>
<proteinExistence type="predicted"/>
<reference evidence="3" key="1">
    <citation type="submission" date="2017-06" db="EMBL/GenBank/DDBJ databases">
        <authorList>
            <person name="Kim H.J."/>
            <person name="Triplett B.A."/>
        </authorList>
    </citation>
    <scope>NUCLEOTIDE SEQUENCE [LARGE SCALE GENOMIC DNA]</scope>
</reference>
<dbReference type="InterPro" id="IPR035286">
    <property type="entry name" value="DUF5361"/>
</dbReference>